<evidence type="ECO:0008006" key="2">
    <source>
        <dbReference type="Google" id="ProtNLM"/>
    </source>
</evidence>
<name>X1Q751_9ZZZZ</name>
<organism evidence="1">
    <name type="scientific">marine sediment metagenome</name>
    <dbReference type="NCBI Taxonomy" id="412755"/>
    <lineage>
        <taxon>unclassified sequences</taxon>
        <taxon>metagenomes</taxon>
        <taxon>ecological metagenomes</taxon>
    </lineage>
</organism>
<accession>X1Q751</accession>
<proteinExistence type="predicted"/>
<dbReference type="SUPFAM" id="SSF48452">
    <property type="entry name" value="TPR-like"/>
    <property type="match status" value="1"/>
</dbReference>
<dbReference type="AlphaFoldDB" id="X1Q751"/>
<protein>
    <recommendedName>
        <fullName evidence="2">Tetratricopeptide repeat protein</fullName>
    </recommendedName>
</protein>
<feature type="non-terminal residue" evidence="1">
    <location>
        <position position="1"/>
    </location>
</feature>
<feature type="non-terminal residue" evidence="1">
    <location>
        <position position="132"/>
    </location>
</feature>
<reference evidence="1" key="1">
    <citation type="journal article" date="2014" name="Front. Microbiol.">
        <title>High frequency of phylogenetically diverse reductive dehalogenase-homologous genes in deep subseafloor sedimentary metagenomes.</title>
        <authorList>
            <person name="Kawai M."/>
            <person name="Futagami T."/>
            <person name="Toyoda A."/>
            <person name="Takaki Y."/>
            <person name="Nishi S."/>
            <person name="Hori S."/>
            <person name="Arai W."/>
            <person name="Tsubouchi T."/>
            <person name="Morono Y."/>
            <person name="Uchiyama I."/>
            <person name="Ito T."/>
            <person name="Fujiyama A."/>
            <person name="Inagaki F."/>
            <person name="Takami H."/>
        </authorList>
    </citation>
    <scope>NUCLEOTIDE SEQUENCE</scope>
    <source>
        <strain evidence="1">Expedition CK06-06</strain>
    </source>
</reference>
<evidence type="ECO:0000313" key="1">
    <source>
        <dbReference type="EMBL" id="GAI46890.1"/>
    </source>
</evidence>
<dbReference type="EMBL" id="BARV01042213">
    <property type="protein sequence ID" value="GAI46890.1"/>
    <property type="molecule type" value="Genomic_DNA"/>
</dbReference>
<sequence length="132" mass="15101">RPEFALDIGEQNLKNQKDTKYSTNIHYHLANGYLSLYGLAERKTSVEAIPKSENLQKAKLHFREALKLCEEFNFDFKKQVFVNYGNCLDALGRGVEALNAYDNVIKIDKKFSMAIGNRAKALRFFADISGQY</sequence>
<comment type="caution">
    <text evidence="1">The sequence shown here is derived from an EMBL/GenBank/DDBJ whole genome shotgun (WGS) entry which is preliminary data.</text>
</comment>
<gene>
    <name evidence="1" type="ORF">S06H3_63582</name>
</gene>
<dbReference type="InterPro" id="IPR011990">
    <property type="entry name" value="TPR-like_helical_dom_sf"/>
</dbReference>
<dbReference type="Gene3D" id="1.25.40.10">
    <property type="entry name" value="Tetratricopeptide repeat domain"/>
    <property type="match status" value="1"/>
</dbReference>